<feature type="transmembrane region" description="Helical" evidence="1">
    <location>
        <begin position="280"/>
        <end position="297"/>
    </location>
</feature>
<feature type="transmembrane region" description="Helical" evidence="1">
    <location>
        <begin position="217"/>
        <end position="238"/>
    </location>
</feature>
<dbReference type="EMBL" id="JANBPT010000288">
    <property type="protein sequence ID" value="KAJ1924185.1"/>
    <property type="molecule type" value="Genomic_DNA"/>
</dbReference>
<evidence type="ECO:0000313" key="3">
    <source>
        <dbReference type="Proteomes" id="UP001150569"/>
    </source>
</evidence>
<keyword evidence="1" id="KW-1133">Transmembrane helix</keyword>
<keyword evidence="3" id="KW-1185">Reference proteome</keyword>
<name>A0A9W8A6I7_9FUNG</name>
<feature type="transmembrane region" description="Helical" evidence="1">
    <location>
        <begin position="250"/>
        <end position="268"/>
    </location>
</feature>
<feature type="transmembrane region" description="Helical" evidence="1">
    <location>
        <begin position="430"/>
        <end position="452"/>
    </location>
</feature>
<keyword evidence="1" id="KW-0472">Membrane</keyword>
<evidence type="ECO:0000313" key="2">
    <source>
        <dbReference type="EMBL" id="KAJ1924185.1"/>
    </source>
</evidence>
<reference evidence="2" key="1">
    <citation type="submission" date="2022-07" db="EMBL/GenBank/DDBJ databases">
        <title>Phylogenomic reconstructions and comparative analyses of Kickxellomycotina fungi.</title>
        <authorList>
            <person name="Reynolds N.K."/>
            <person name="Stajich J.E."/>
            <person name="Barry K."/>
            <person name="Grigoriev I.V."/>
            <person name="Crous P."/>
            <person name="Smith M.E."/>
        </authorList>
    </citation>
    <scope>NUCLEOTIDE SEQUENCE</scope>
    <source>
        <strain evidence="2">RSA 861</strain>
    </source>
</reference>
<feature type="transmembrane region" description="Helical" evidence="1">
    <location>
        <begin position="177"/>
        <end position="197"/>
    </location>
</feature>
<evidence type="ECO:0000256" key="1">
    <source>
        <dbReference type="SAM" id="Phobius"/>
    </source>
</evidence>
<dbReference type="AlphaFoldDB" id="A0A9W8A6I7"/>
<gene>
    <name evidence="2" type="ORF">IWQ60_005386</name>
</gene>
<organism evidence="2 3">
    <name type="scientific">Tieghemiomyces parasiticus</name>
    <dbReference type="NCBI Taxonomy" id="78921"/>
    <lineage>
        <taxon>Eukaryota</taxon>
        <taxon>Fungi</taxon>
        <taxon>Fungi incertae sedis</taxon>
        <taxon>Zoopagomycota</taxon>
        <taxon>Kickxellomycotina</taxon>
        <taxon>Dimargaritomycetes</taxon>
        <taxon>Dimargaritales</taxon>
        <taxon>Dimargaritaceae</taxon>
        <taxon>Tieghemiomyces</taxon>
    </lineage>
</organism>
<feature type="transmembrane region" description="Helical" evidence="1">
    <location>
        <begin position="6"/>
        <end position="24"/>
    </location>
</feature>
<sequence>MRVSPHQLDILLLLAGAFLIFYNFRSTYATLTVTESGQNFLAIDVPRFGKGHAPWPDPYAARLIQLTVDEHCELTMEGLRPYNLTSSSVSGSLDRVAALVTPTVKCPFAHKILRANRNPSNVASRAILAAMDTLILMSYYNASIYTGGFNEDTTNYLAEFQPFDPAYLMMLGTDQTMALIGLLGASNTTAGLPVTLVHESSPWDRFYGSPPYLALRWSFLSINLVGAVFVAYHTIILILEERIVWKTRYIYRLPSCIFLLLHLAFHMACPLENIFTRPTSIIYLFGILFEYFAYILLIMQWTRVVYTIYHWRIMRAFFYFSIFEASMMFLMTVLLSYQVYGSVSQLFVDILWILQVIVIPTGSSIQFIGLAICAVLITRSQWGTSKAGSETMSFVKLTYFCTLSSIGWLLVAAILLLTGTVWSVPGINAYIVRSMCMHISSLLTASAIFWTLAVSAQVKKHNGTLATRTLELHTAGGRGGPSFVAGDPPALSPVHLEAPSEPVPMYVLDSCDEDHDRADSVNEKHDRHYLSQVQFPIESDPAPCI</sequence>
<keyword evidence="1" id="KW-0812">Transmembrane</keyword>
<comment type="caution">
    <text evidence="2">The sequence shown here is derived from an EMBL/GenBank/DDBJ whole genome shotgun (WGS) entry which is preliminary data.</text>
</comment>
<feature type="transmembrane region" description="Helical" evidence="1">
    <location>
        <begin position="317"/>
        <end position="340"/>
    </location>
</feature>
<proteinExistence type="predicted"/>
<feature type="transmembrane region" description="Helical" evidence="1">
    <location>
        <begin position="397"/>
        <end position="424"/>
    </location>
</feature>
<protein>
    <submittedName>
        <fullName evidence="2">Uncharacterized protein</fullName>
    </submittedName>
</protein>
<dbReference type="Proteomes" id="UP001150569">
    <property type="component" value="Unassembled WGS sequence"/>
</dbReference>
<accession>A0A9W8A6I7</accession>
<feature type="transmembrane region" description="Helical" evidence="1">
    <location>
        <begin position="352"/>
        <end position="377"/>
    </location>
</feature>